<dbReference type="RefSeq" id="XP_031381362.1">
    <property type="nucleotide sequence ID" value="XM_031525502.1"/>
</dbReference>
<accession>A0A218X2U4</accession>
<feature type="region of interest" description="Disordered" evidence="5">
    <location>
        <begin position="52"/>
        <end position="75"/>
    </location>
</feature>
<reference evidence="8" key="2">
    <citation type="submission" date="2017-06" db="EMBL/GenBank/DDBJ databases">
        <title>The pomegranate genome and the genomics of punicalagin biosynthesis.</title>
        <authorList>
            <person name="Xu C."/>
        </authorList>
    </citation>
    <scope>NUCLEOTIDE SEQUENCE [LARGE SCALE GENOMIC DNA]</scope>
    <source>
        <tissue evidence="8">Fresh leaf</tissue>
    </source>
</reference>
<dbReference type="OrthoDB" id="1901675at2759"/>
<keyword evidence="6" id="KW-1133">Transmembrane helix</keyword>
<dbReference type="InterPro" id="IPR042197">
    <property type="entry name" value="Apaf_helical"/>
</dbReference>
<dbReference type="Proteomes" id="UP000197138">
    <property type="component" value="Unassembled WGS sequence"/>
</dbReference>
<evidence type="ECO:0000256" key="5">
    <source>
        <dbReference type="SAM" id="MobiDB-lite"/>
    </source>
</evidence>
<dbReference type="Gene3D" id="3.80.10.10">
    <property type="entry name" value="Ribonuclease Inhibitor"/>
    <property type="match status" value="4"/>
</dbReference>
<reference evidence="10" key="3">
    <citation type="journal article" date="2020" name="Plant Biotechnol. J.">
        <title>The pomegranate (Punica granatum L.) draft genome dissects genetic divergence between soft- and hard-seeded cultivars.</title>
        <authorList>
            <person name="Luo X."/>
            <person name="Li H."/>
            <person name="Wu Z."/>
            <person name="Yao W."/>
            <person name="Zhao P."/>
            <person name="Cao D."/>
            <person name="Yu H."/>
            <person name="Li K."/>
            <person name="Poudel K."/>
            <person name="Zhao D."/>
            <person name="Zhang F."/>
            <person name="Xia X."/>
            <person name="Chen L."/>
            <person name="Wang Q."/>
            <person name="Jing D."/>
            <person name="Cao S."/>
        </authorList>
    </citation>
    <scope>NUCLEOTIDE SEQUENCE [LARGE SCALE GENOMIC DNA]</scope>
</reference>
<dbReference type="InterPro" id="IPR032675">
    <property type="entry name" value="LRR_dom_sf"/>
</dbReference>
<dbReference type="SUPFAM" id="SSF52200">
    <property type="entry name" value="Toll/Interleukin receptor TIR domain"/>
    <property type="match status" value="1"/>
</dbReference>
<evidence type="ECO:0000313" key="9">
    <source>
        <dbReference type="Proteomes" id="UP000197138"/>
    </source>
</evidence>
<evidence type="ECO:0000313" key="11">
    <source>
        <dbReference type="RefSeq" id="XP_031381362.1"/>
    </source>
</evidence>
<dbReference type="Pfam" id="PF00931">
    <property type="entry name" value="NB-ARC"/>
    <property type="match status" value="1"/>
</dbReference>
<dbReference type="InterPro" id="IPR002182">
    <property type="entry name" value="NB-ARC"/>
</dbReference>
<evidence type="ECO:0000256" key="3">
    <source>
        <dbReference type="ARBA" id="ARBA00022821"/>
    </source>
</evidence>
<sequence>MASPDAGGRGGKLELVASIALVIVLLKFFLAGWLVCLLLSVIEFFEERRAPDLPGDRKPNPGHGPAEAMSESDRVSLPPGCEYEVFLSFRGPDTRESFTDCLYNSLVDAGIRVFRDNEELRLGDEIGPRLRQGIMQSKISIPIFSKRYASSKWCLRELSLIAERYRENKQIVMPIFFDVRPDQVKNQTGNYDAALRQHAGKYPQDVGEWRSALSELGQLKGWPLEDTANGYWGQFIKLVVTSVLSKLKKAHLPRNKTFVGIERHADAVMSLLDVGIRDVRIVGIYGIRGIGKTTLAKDIYNKLLDGSEFEGCSSLDNIREKSLPPNGLEWLQSKLVADITRRKGDEFGSVDDGTKVLMDRFRGKKVLILLDDVDNIKQLNVLVAEREWFGIGSRIIITTTDGGILREAPQVDSSYEMGGMEQDEALELFNKHAFRTTDPSTAKLNHLAKKIVKATGGLPLALEIMGSSLYGKNKDIWKETLQKLKERPDKKVIDQLRVSYDNLEDEEKEIFLDIACFFIGTDKRVVFHMWKDCKLNPALGIEVLRLRSLIKIGDDNKLGMHNCLRDLGRKIVEEENNATGMPSRLWRREEARNVLQNHMGTERIKAISLQCELGESFCFDGEQFKNMSNLRFLRLVYAELSGHIRSLSELRWLSWQKSSMKFMPKSLPLAKLKVLDMSGSEVKEDWSAWSSTKKPVKLKVLDLSGCHKLTTTPDLSMFKNLERLILEDCQRLSAFHPTMVGLQCLSSLNLKGCWCVTNLPERLGSMKKLTELIIDGTSIIRLPDSIGSLEKLQMLSANECHHLQALPDSIGRLNSLVRLSLSHTGVATLPNSVGNLSNMEVLNINANNISHFPSSLGKLGKLKEINASKCKNLKGIPETIRGLSHLQTLHLTGCPKLQSLPELPVSLVSVRVTSQSAGAIPNLPDLINLEELVLSINTLGCEVRSLPRLKVLSFPSCTNLQSLPKLPESLHKLNVSNGSLEILPKLSNLQNLSELSLENCNKLTDIPGLRDLVVLKSLKVDSCLQITSLGGLEQLKSLRVLQVSSCEKLKTLPNLSMLKKLSVMNARGCESLIEIEGLDSLYALTDLDIGNCKSIERLPDLSELTMLRSLSADGCKELQGLKGLGELEKLLSLRISGCRKIKHLPDLSKLKKLKNLNIAGCENISEVLGLWELKSLKCLVISRRISLAKLPDILKEGDVKSPSWDDSSVVSRIITECHNRLRDPRGCLSEAVSSESINGLAVSISEGRVVALYPYDNHRDIRSAP</sequence>
<gene>
    <name evidence="11" type="primary">LOC116196007</name>
    <name evidence="8" type="ORF">CDL15_Pgr003426</name>
</gene>
<dbReference type="AlphaFoldDB" id="A0A218X2U4"/>
<evidence type="ECO:0000256" key="6">
    <source>
        <dbReference type="SAM" id="Phobius"/>
    </source>
</evidence>
<feature type="transmembrane region" description="Helical" evidence="6">
    <location>
        <begin position="15"/>
        <end position="42"/>
    </location>
</feature>
<dbReference type="SMART" id="SM00364">
    <property type="entry name" value="LRR_BAC"/>
    <property type="match status" value="7"/>
</dbReference>
<protein>
    <submittedName>
        <fullName evidence="11">TMV resistance protein N-like isoform X1</fullName>
    </submittedName>
</protein>
<proteinExistence type="predicted"/>
<dbReference type="PRINTS" id="PR00364">
    <property type="entry name" value="DISEASERSIST"/>
</dbReference>
<dbReference type="GO" id="GO:0006952">
    <property type="term" value="P:defense response"/>
    <property type="evidence" value="ECO:0007669"/>
    <property type="project" value="UniProtKB-KW"/>
</dbReference>
<dbReference type="PANTHER" id="PTHR11017">
    <property type="entry name" value="LEUCINE-RICH REPEAT-CONTAINING PROTEIN"/>
    <property type="match status" value="1"/>
</dbReference>
<keyword evidence="1" id="KW-0433">Leucine-rich repeat</keyword>
<evidence type="ECO:0000256" key="1">
    <source>
        <dbReference type="ARBA" id="ARBA00022614"/>
    </source>
</evidence>
<dbReference type="EMBL" id="MTKT01002492">
    <property type="protein sequence ID" value="OWM79254.1"/>
    <property type="molecule type" value="Genomic_DNA"/>
</dbReference>
<evidence type="ECO:0000259" key="7">
    <source>
        <dbReference type="PROSITE" id="PS50104"/>
    </source>
</evidence>
<dbReference type="InterPro" id="IPR058192">
    <property type="entry name" value="WHD_ROQ1-like"/>
</dbReference>
<dbReference type="InterPro" id="IPR006553">
    <property type="entry name" value="Leu-rich_rpt_Cys-con_subtyp"/>
</dbReference>
<keyword evidence="2" id="KW-0677">Repeat</keyword>
<keyword evidence="6" id="KW-0812">Transmembrane</keyword>
<dbReference type="InterPro" id="IPR027417">
    <property type="entry name" value="P-loop_NTPase"/>
</dbReference>
<dbReference type="Gene3D" id="3.40.50.10140">
    <property type="entry name" value="Toll/interleukin-1 receptor homology (TIR) domain"/>
    <property type="match status" value="1"/>
</dbReference>
<dbReference type="Pfam" id="PF01582">
    <property type="entry name" value="TIR"/>
    <property type="match status" value="1"/>
</dbReference>
<evidence type="ECO:0000313" key="8">
    <source>
        <dbReference type="EMBL" id="OWM79254.1"/>
    </source>
</evidence>
<dbReference type="FunFam" id="3.40.50.10140:FF:000007">
    <property type="entry name" value="Disease resistance protein (TIR-NBS-LRR class)"/>
    <property type="match status" value="1"/>
</dbReference>
<dbReference type="PANTHER" id="PTHR11017:SF570">
    <property type="entry name" value="DISEASE RESISTANCE PROTEIN (TIR-NBS CLASS)-RELATED"/>
    <property type="match status" value="1"/>
</dbReference>
<keyword evidence="10" id="KW-1185">Reference proteome</keyword>
<evidence type="ECO:0000313" key="10">
    <source>
        <dbReference type="Proteomes" id="UP000515151"/>
    </source>
</evidence>
<keyword evidence="3" id="KW-0611">Plant defense</keyword>
<dbReference type="InterPro" id="IPR044974">
    <property type="entry name" value="Disease_R_plants"/>
</dbReference>
<dbReference type="GO" id="GO:0007165">
    <property type="term" value="P:signal transduction"/>
    <property type="evidence" value="ECO:0007669"/>
    <property type="project" value="InterPro"/>
</dbReference>
<keyword evidence="4" id="KW-0520">NAD</keyword>
<reference evidence="9" key="1">
    <citation type="journal article" date="2017" name="Plant J.">
        <title>The pomegranate (Punica granatum L.) genome and the genomics of punicalagin biosynthesis.</title>
        <authorList>
            <person name="Qin G."/>
            <person name="Xu C."/>
            <person name="Ming R."/>
            <person name="Tang H."/>
            <person name="Guyot R."/>
            <person name="Kramer E.M."/>
            <person name="Hu Y."/>
            <person name="Yi X."/>
            <person name="Qi Y."/>
            <person name="Xu X."/>
            <person name="Gao Z."/>
            <person name="Pan H."/>
            <person name="Jian J."/>
            <person name="Tian Y."/>
            <person name="Yue Z."/>
            <person name="Xu Y."/>
        </authorList>
    </citation>
    <scope>NUCLEOTIDE SEQUENCE [LARGE SCALE GENOMIC DNA]</scope>
    <source>
        <strain evidence="9">cv. Dabenzi</strain>
    </source>
</reference>
<dbReference type="Gene3D" id="3.40.50.300">
    <property type="entry name" value="P-loop containing nucleotide triphosphate hydrolases"/>
    <property type="match status" value="1"/>
</dbReference>
<dbReference type="SMART" id="SM00367">
    <property type="entry name" value="LRR_CC"/>
    <property type="match status" value="4"/>
</dbReference>
<evidence type="ECO:0000256" key="2">
    <source>
        <dbReference type="ARBA" id="ARBA00022737"/>
    </source>
</evidence>
<dbReference type="SUPFAM" id="SSF52058">
    <property type="entry name" value="L domain-like"/>
    <property type="match status" value="2"/>
</dbReference>
<organism evidence="8 9">
    <name type="scientific">Punica granatum</name>
    <name type="common">Pomegranate</name>
    <dbReference type="NCBI Taxonomy" id="22663"/>
    <lineage>
        <taxon>Eukaryota</taxon>
        <taxon>Viridiplantae</taxon>
        <taxon>Streptophyta</taxon>
        <taxon>Embryophyta</taxon>
        <taxon>Tracheophyta</taxon>
        <taxon>Spermatophyta</taxon>
        <taxon>Magnoliopsida</taxon>
        <taxon>eudicotyledons</taxon>
        <taxon>Gunneridae</taxon>
        <taxon>Pentapetalae</taxon>
        <taxon>rosids</taxon>
        <taxon>malvids</taxon>
        <taxon>Myrtales</taxon>
        <taxon>Lythraceae</taxon>
        <taxon>Punica</taxon>
    </lineage>
</organism>
<dbReference type="SUPFAM" id="SSF52540">
    <property type="entry name" value="P-loop containing nucleoside triphosphate hydrolases"/>
    <property type="match status" value="1"/>
</dbReference>
<dbReference type="GO" id="GO:0043531">
    <property type="term" value="F:ADP binding"/>
    <property type="evidence" value="ECO:0007669"/>
    <property type="project" value="InterPro"/>
</dbReference>
<dbReference type="Gene3D" id="1.10.8.430">
    <property type="entry name" value="Helical domain of apoptotic protease-activating factors"/>
    <property type="match status" value="1"/>
</dbReference>
<dbReference type="InterPro" id="IPR055414">
    <property type="entry name" value="LRR_R13L4/SHOC2-like"/>
</dbReference>
<reference evidence="11" key="4">
    <citation type="submission" date="2025-04" db="UniProtKB">
        <authorList>
            <consortium name="RefSeq"/>
        </authorList>
    </citation>
    <scope>IDENTIFICATION</scope>
    <source>
        <tissue evidence="11">Leaf</tissue>
    </source>
</reference>
<dbReference type="GeneID" id="116196007"/>
<dbReference type="SMART" id="SM00255">
    <property type="entry name" value="TIR"/>
    <property type="match status" value="1"/>
</dbReference>
<dbReference type="GO" id="GO:0051707">
    <property type="term" value="P:response to other organism"/>
    <property type="evidence" value="ECO:0007669"/>
    <property type="project" value="UniProtKB-ARBA"/>
</dbReference>
<evidence type="ECO:0000256" key="4">
    <source>
        <dbReference type="ARBA" id="ARBA00023027"/>
    </source>
</evidence>
<dbReference type="Pfam" id="PF23282">
    <property type="entry name" value="WHD_ROQ1"/>
    <property type="match status" value="1"/>
</dbReference>
<dbReference type="Pfam" id="PF23598">
    <property type="entry name" value="LRR_14"/>
    <property type="match status" value="1"/>
</dbReference>
<dbReference type="PROSITE" id="PS51450">
    <property type="entry name" value="LRR"/>
    <property type="match status" value="1"/>
</dbReference>
<dbReference type="InterPro" id="IPR000157">
    <property type="entry name" value="TIR_dom"/>
</dbReference>
<dbReference type="InterPro" id="IPR001611">
    <property type="entry name" value="Leu-rich_rpt"/>
</dbReference>
<name>A0A218X2U4_PUNGR</name>
<dbReference type="InterPro" id="IPR035897">
    <property type="entry name" value="Toll_tir_struct_dom_sf"/>
</dbReference>
<dbReference type="PROSITE" id="PS50104">
    <property type="entry name" value="TIR"/>
    <property type="match status" value="1"/>
</dbReference>
<keyword evidence="6" id="KW-0472">Membrane</keyword>
<dbReference type="Proteomes" id="UP000515151">
    <property type="component" value="Chromosome 2"/>
</dbReference>
<feature type="domain" description="TIR" evidence="7">
    <location>
        <begin position="81"/>
        <end position="240"/>
    </location>
</feature>